<protein>
    <recommendedName>
        <fullName evidence="4 8">Defect at low temperature protein 1</fullName>
    </recommendedName>
</protein>
<dbReference type="OMA" id="KSNHATH"/>
<dbReference type="InterPro" id="IPR038869">
    <property type="entry name" value="DLT1"/>
</dbReference>
<feature type="transmembrane region" description="Helical" evidence="8">
    <location>
        <begin position="49"/>
        <end position="72"/>
    </location>
</feature>
<comment type="function">
    <text evidence="1 8">Required for growth under high-pressure and low-temperature conditions.</text>
</comment>
<keyword evidence="5 8" id="KW-0812">Transmembrane</keyword>
<comment type="subcellular location">
    <subcellularLocation>
        <location evidence="2 8">Membrane</location>
        <topology evidence="2 8">Multi-pass membrane protein</topology>
    </subcellularLocation>
</comment>
<evidence type="ECO:0000256" key="4">
    <source>
        <dbReference type="ARBA" id="ARBA00021353"/>
    </source>
</evidence>
<dbReference type="PANTHER" id="PTHR40021:SF1">
    <property type="entry name" value="DEFECT AT LOW TEMPERATURE PROTEIN 1"/>
    <property type="match status" value="1"/>
</dbReference>
<evidence type="ECO:0000256" key="6">
    <source>
        <dbReference type="ARBA" id="ARBA00022989"/>
    </source>
</evidence>
<dbReference type="eggNOG" id="ENOG502RAJJ">
    <property type="taxonomic scope" value="Eukaryota"/>
</dbReference>
<dbReference type="PANTHER" id="PTHR40021">
    <property type="entry name" value="DEFECT AT LOW TEMPERATURE PROTEIN 1"/>
    <property type="match status" value="1"/>
</dbReference>
<dbReference type="EMBL" id="HE978318">
    <property type="protein sequence ID" value="CCK70483.1"/>
    <property type="molecule type" value="Genomic_DNA"/>
</dbReference>
<evidence type="ECO:0000256" key="8">
    <source>
        <dbReference type="RuleBase" id="RU367100"/>
    </source>
</evidence>
<evidence type="ECO:0000256" key="7">
    <source>
        <dbReference type="ARBA" id="ARBA00023136"/>
    </source>
</evidence>
<evidence type="ECO:0000256" key="5">
    <source>
        <dbReference type="ARBA" id="ARBA00022692"/>
    </source>
</evidence>
<dbReference type="RefSeq" id="XP_022464729.1">
    <property type="nucleotide sequence ID" value="XM_022608210.1"/>
</dbReference>
<feature type="transmembrane region" description="Helical" evidence="8">
    <location>
        <begin position="9"/>
        <end position="29"/>
    </location>
</feature>
<dbReference type="GeneID" id="34526183"/>
<dbReference type="GO" id="GO:0016020">
    <property type="term" value="C:membrane"/>
    <property type="evidence" value="ECO:0007669"/>
    <property type="project" value="UniProtKB-SubCell"/>
</dbReference>
<dbReference type="KEGG" id="kng:KNAG_0E02220"/>
<dbReference type="OrthoDB" id="4096362at2759"/>
<evidence type="ECO:0000256" key="2">
    <source>
        <dbReference type="ARBA" id="ARBA00004141"/>
    </source>
</evidence>
<dbReference type="HOGENOM" id="CLU_066044_0_0_1"/>
<accession>J7RLT1</accession>
<gene>
    <name evidence="9" type="primary">KNAG0E02220</name>
    <name evidence="8" type="synonym">DLT1</name>
    <name evidence="9" type="ordered locus">KNAG_0E02220</name>
</gene>
<dbReference type="AlphaFoldDB" id="J7RLT1"/>
<reference evidence="9 10" key="1">
    <citation type="journal article" date="2011" name="Proc. Natl. Acad. Sci. U.S.A.">
        <title>Evolutionary erosion of yeast sex chromosomes by mating-type switching accidents.</title>
        <authorList>
            <person name="Gordon J.L."/>
            <person name="Armisen D."/>
            <person name="Proux-Wera E."/>
            <person name="Oheigeartaigh S.S."/>
            <person name="Byrne K.P."/>
            <person name="Wolfe K.H."/>
        </authorList>
    </citation>
    <scope>NUCLEOTIDE SEQUENCE [LARGE SCALE GENOMIC DNA]</scope>
    <source>
        <strain evidence="10">ATCC MYA-139 / BCRC 22969 / CBS 8797 / CCRC 22969 / KCTC 17520 / NBRC 10181 / NCYC 3082</strain>
    </source>
</reference>
<evidence type="ECO:0000313" key="10">
    <source>
        <dbReference type="Proteomes" id="UP000006310"/>
    </source>
</evidence>
<organism evidence="9 10">
    <name type="scientific">Huiozyma naganishii (strain ATCC MYA-139 / BCRC 22969 / CBS 8797 / KCTC 17520 / NBRC 10181 / NCYC 3082 / Yp74L-3)</name>
    <name type="common">Yeast</name>
    <name type="synonym">Kazachstania naganishii</name>
    <dbReference type="NCBI Taxonomy" id="1071383"/>
    <lineage>
        <taxon>Eukaryota</taxon>
        <taxon>Fungi</taxon>
        <taxon>Dikarya</taxon>
        <taxon>Ascomycota</taxon>
        <taxon>Saccharomycotina</taxon>
        <taxon>Saccharomycetes</taxon>
        <taxon>Saccharomycetales</taxon>
        <taxon>Saccharomycetaceae</taxon>
        <taxon>Huiozyma</taxon>
    </lineage>
</organism>
<keyword evidence="10" id="KW-1185">Reference proteome</keyword>
<keyword evidence="6 8" id="KW-1133">Transmembrane helix</keyword>
<evidence type="ECO:0000313" key="9">
    <source>
        <dbReference type="EMBL" id="CCK70483.1"/>
    </source>
</evidence>
<keyword evidence="7 8" id="KW-0472">Membrane</keyword>
<dbReference type="Proteomes" id="UP000006310">
    <property type="component" value="Chromosome 5"/>
</dbReference>
<comment type="similarity">
    <text evidence="3 8">Belongs to the DLT1 family.</text>
</comment>
<evidence type="ECO:0000256" key="1">
    <source>
        <dbReference type="ARBA" id="ARBA00002489"/>
    </source>
</evidence>
<dbReference type="STRING" id="1071383.J7RLT1"/>
<proteinExistence type="inferred from homology"/>
<evidence type="ECO:0000256" key="3">
    <source>
        <dbReference type="ARBA" id="ARBA00005550"/>
    </source>
</evidence>
<sequence>MSRKRRVQLILYRGSLFIVILLLIGFAAVTPIDSIAQATVSDNDAFNTFIVIGALVVFGVVCIIIIVGRMIYRESCLIDIPRRYLPITVADLPHKGSRDMLLQNMDRSKELTVLFKKPKDPVIHNGLEPPANCDLPDYEKLFPEYLNYESCLQTVASRIKYQGLFMSIMDLKLSLQDTFEDLITNQFIKGNNNKIQIEKARRYVDIYEFLQYSGKPIARELFIEFVELSIYFADILATTDKSGCRRINTSGPSDWVNSRQDNVVKGGNFQVPNTPLLNTLVSNESSTESDIARDEVSYFPESSYLVRNSSTGTVAKRYSTTRDTVAGSTVSLRKQNKTNQSDKINLSKVDTQASKVESFKSVIRRH</sequence>
<name>J7RLT1_HUIN7</name>
<reference evidence="10" key="2">
    <citation type="submission" date="2012-08" db="EMBL/GenBank/DDBJ databases">
        <title>Genome sequence of Kazachstania naganishii.</title>
        <authorList>
            <person name="Gordon J.L."/>
            <person name="Armisen D."/>
            <person name="Proux-Wera E."/>
            <person name="OhEigeartaigh S.S."/>
            <person name="Byrne K.P."/>
            <person name="Wolfe K.H."/>
        </authorList>
    </citation>
    <scope>NUCLEOTIDE SEQUENCE [LARGE SCALE GENOMIC DNA]</scope>
    <source>
        <strain evidence="10">ATCC MYA-139 / BCRC 22969 / CBS 8797 / CCRC 22969 / KCTC 17520 / NBRC 10181 / NCYC 3082</strain>
    </source>
</reference>